<dbReference type="PANTHER" id="PTHR34265">
    <property type="entry name" value="TYPE III PANTOTHENATE KINASE"/>
    <property type="match status" value="1"/>
</dbReference>
<evidence type="ECO:0000256" key="13">
    <source>
        <dbReference type="ARBA" id="ARBA00022993"/>
    </source>
</evidence>
<evidence type="ECO:0000256" key="7">
    <source>
        <dbReference type="ARBA" id="ARBA00022490"/>
    </source>
</evidence>
<dbReference type="InterPro" id="IPR043129">
    <property type="entry name" value="ATPase_NBD"/>
</dbReference>
<dbReference type="GO" id="GO:0004594">
    <property type="term" value="F:pantothenate kinase activity"/>
    <property type="evidence" value="ECO:0007669"/>
    <property type="project" value="UniProtKB-UniRule"/>
</dbReference>
<dbReference type="PANTHER" id="PTHR34265:SF1">
    <property type="entry name" value="TYPE III PANTOTHENATE KINASE"/>
    <property type="match status" value="1"/>
</dbReference>
<evidence type="ECO:0000256" key="2">
    <source>
        <dbReference type="ARBA" id="ARBA00001958"/>
    </source>
</evidence>
<reference evidence="18" key="1">
    <citation type="submission" date="2016-01" db="EMBL/GenBank/DDBJ databases">
        <authorList>
            <person name="Mitreva M."/>
            <person name="Pepin K.H."/>
            <person name="Mihindukulasuriya K.A."/>
            <person name="Fulton R."/>
            <person name="Fronick C."/>
            <person name="O'Laughlin M."/>
            <person name="Miner T."/>
            <person name="Herter B."/>
            <person name="Rosa B.A."/>
            <person name="Cordes M."/>
            <person name="Tomlinson C."/>
            <person name="Wollam A."/>
            <person name="Palsikar V.B."/>
            <person name="Mardis E.R."/>
            <person name="Wilson R.K."/>
        </authorList>
    </citation>
    <scope>NUCLEOTIDE SEQUENCE [LARGE SCALE GENOMIC DNA]</scope>
    <source>
        <strain evidence="18">KA00185</strain>
    </source>
</reference>
<dbReference type="GO" id="GO:0005737">
    <property type="term" value="C:cytoplasm"/>
    <property type="evidence" value="ECO:0007669"/>
    <property type="project" value="UniProtKB-SubCell"/>
</dbReference>
<keyword evidence="9 16" id="KW-0547">Nucleotide-binding</keyword>
<dbReference type="NCBIfam" id="TIGR00671">
    <property type="entry name" value="baf"/>
    <property type="match status" value="1"/>
</dbReference>
<evidence type="ECO:0000256" key="15">
    <source>
        <dbReference type="ARBA" id="ARBA00040883"/>
    </source>
</evidence>
<organism evidence="17 18">
    <name type="scientific">Leptotrichia wadei</name>
    <dbReference type="NCBI Taxonomy" id="157687"/>
    <lineage>
        <taxon>Bacteria</taxon>
        <taxon>Fusobacteriati</taxon>
        <taxon>Fusobacteriota</taxon>
        <taxon>Fusobacteriia</taxon>
        <taxon>Fusobacteriales</taxon>
        <taxon>Leptotrichiaceae</taxon>
        <taxon>Leptotrichia</taxon>
    </lineage>
</organism>
<evidence type="ECO:0000256" key="14">
    <source>
        <dbReference type="ARBA" id="ARBA00038036"/>
    </source>
</evidence>
<evidence type="ECO:0000256" key="16">
    <source>
        <dbReference type="HAMAP-Rule" id="MF_01274"/>
    </source>
</evidence>
<keyword evidence="10 16" id="KW-0418">Kinase</keyword>
<feature type="binding site" evidence="16">
    <location>
        <begin position="6"/>
        <end position="13"/>
    </location>
    <ligand>
        <name>ATP</name>
        <dbReference type="ChEBI" id="CHEBI:30616"/>
    </ligand>
</feature>
<dbReference type="Pfam" id="PF03309">
    <property type="entry name" value="Pan_kinase"/>
    <property type="match status" value="1"/>
</dbReference>
<feature type="binding site" evidence="16">
    <location>
        <position position="138"/>
    </location>
    <ligand>
        <name>ATP</name>
        <dbReference type="ChEBI" id="CHEBI:30616"/>
    </ligand>
</feature>
<evidence type="ECO:0000256" key="9">
    <source>
        <dbReference type="ARBA" id="ARBA00022741"/>
    </source>
</evidence>
<dbReference type="OrthoDB" id="9804707at2"/>
<evidence type="ECO:0000313" key="17">
    <source>
        <dbReference type="EMBL" id="KXB69046.1"/>
    </source>
</evidence>
<comment type="subunit">
    <text evidence="5 16">Homodimer.</text>
</comment>
<evidence type="ECO:0000256" key="6">
    <source>
        <dbReference type="ARBA" id="ARBA00012102"/>
    </source>
</evidence>
<dbReference type="GO" id="GO:0005524">
    <property type="term" value="F:ATP binding"/>
    <property type="evidence" value="ECO:0007669"/>
    <property type="project" value="UniProtKB-UniRule"/>
</dbReference>
<comment type="cofactor">
    <cofactor evidence="16">
        <name>NH4(+)</name>
        <dbReference type="ChEBI" id="CHEBI:28938"/>
    </cofactor>
    <cofactor evidence="16">
        <name>K(+)</name>
        <dbReference type="ChEBI" id="CHEBI:29103"/>
    </cofactor>
    <text evidence="16">A monovalent cation. Ammonium or potassium.</text>
</comment>
<evidence type="ECO:0000256" key="3">
    <source>
        <dbReference type="ARBA" id="ARBA00004496"/>
    </source>
</evidence>
<keyword evidence="13 16" id="KW-0173">Coenzyme A biosynthesis</keyword>
<dbReference type="Gene3D" id="3.30.420.40">
    <property type="match status" value="2"/>
</dbReference>
<evidence type="ECO:0000256" key="10">
    <source>
        <dbReference type="ARBA" id="ARBA00022777"/>
    </source>
</evidence>
<protein>
    <recommendedName>
        <fullName evidence="15 16">Type III pantothenate kinase</fullName>
        <ecNumber evidence="6 16">2.7.1.33</ecNumber>
    </recommendedName>
    <alternativeName>
        <fullName evidence="16">PanK-III</fullName>
    </alternativeName>
    <alternativeName>
        <fullName evidence="16">Pantothenic acid kinase</fullName>
    </alternativeName>
</protein>
<feature type="binding site" evidence="16">
    <location>
        <begin position="112"/>
        <end position="115"/>
    </location>
    <ligand>
        <name>substrate</name>
    </ligand>
</feature>
<proteinExistence type="inferred from homology"/>
<name>A0A134AMX4_9FUSO</name>
<feature type="binding site" evidence="16">
    <location>
        <position position="135"/>
    </location>
    <ligand>
        <name>K(+)</name>
        <dbReference type="ChEBI" id="CHEBI:29103"/>
    </ligand>
</feature>
<comment type="caution">
    <text evidence="16">Lacks conserved residue(s) required for the propagation of feature annotation.</text>
</comment>
<dbReference type="STRING" id="157687.HMPREF3180_00588"/>
<evidence type="ECO:0000256" key="12">
    <source>
        <dbReference type="ARBA" id="ARBA00022958"/>
    </source>
</evidence>
<evidence type="ECO:0000256" key="8">
    <source>
        <dbReference type="ARBA" id="ARBA00022679"/>
    </source>
</evidence>
<evidence type="ECO:0000256" key="1">
    <source>
        <dbReference type="ARBA" id="ARBA00001206"/>
    </source>
</evidence>
<evidence type="ECO:0000313" key="18">
    <source>
        <dbReference type="Proteomes" id="UP000070483"/>
    </source>
</evidence>
<dbReference type="GO" id="GO:0015937">
    <property type="term" value="P:coenzyme A biosynthetic process"/>
    <property type="evidence" value="ECO:0007669"/>
    <property type="project" value="UniProtKB-UniRule"/>
</dbReference>
<evidence type="ECO:0000256" key="5">
    <source>
        <dbReference type="ARBA" id="ARBA00011738"/>
    </source>
</evidence>
<comment type="function">
    <text evidence="16">Catalyzes the phosphorylation of pantothenate (Pan), the first step in CoA biosynthesis.</text>
</comment>
<comment type="pathway">
    <text evidence="4 16">Cofactor biosynthesis; coenzyme A biosynthesis; CoA from (R)-pantothenate: step 1/5.</text>
</comment>
<comment type="catalytic activity">
    <reaction evidence="1 16">
        <text>(R)-pantothenate + ATP = (R)-4'-phosphopantothenate + ADP + H(+)</text>
        <dbReference type="Rhea" id="RHEA:16373"/>
        <dbReference type="ChEBI" id="CHEBI:10986"/>
        <dbReference type="ChEBI" id="CHEBI:15378"/>
        <dbReference type="ChEBI" id="CHEBI:29032"/>
        <dbReference type="ChEBI" id="CHEBI:30616"/>
        <dbReference type="ChEBI" id="CHEBI:456216"/>
        <dbReference type="EC" id="2.7.1.33"/>
    </reaction>
</comment>
<dbReference type="Proteomes" id="UP000070483">
    <property type="component" value="Unassembled WGS sequence"/>
</dbReference>
<accession>A0A134AMX4</accession>
<keyword evidence="8 16" id="KW-0808">Transferase</keyword>
<dbReference type="UniPathway" id="UPA00241">
    <property type="reaction ID" value="UER00352"/>
</dbReference>
<comment type="similarity">
    <text evidence="14 16">Belongs to the type III pantothenate kinase family.</text>
</comment>
<keyword evidence="11 16" id="KW-0067">ATP-binding</keyword>
<dbReference type="SUPFAM" id="SSF53067">
    <property type="entry name" value="Actin-like ATPase domain"/>
    <property type="match status" value="2"/>
</dbReference>
<keyword evidence="7 16" id="KW-0963">Cytoplasm</keyword>
<dbReference type="GO" id="GO:0046872">
    <property type="term" value="F:metal ion binding"/>
    <property type="evidence" value="ECO:0007669"/>
    <property type="project" value="UniProtKB-KW"/>
</dbReference>
<keyword evidence="18" id="KW-1185">Reference proteome</keyword>
<dbReference type="EC" id="2.7.1.33" evidence="6 16"/>
<comment type="subcellular location">
    <subcellularLocation>
        <location evidence="3 16">Cytoplasm</location>
    </subcellularLocation>
</comment>
<dbReference type="InterPro" id="IPR004619">
    <property type="entry name" value="Type_III_PanK"/>
</dbReference>
<dbReference type="EMBL" id="LSDD01000036">
    <property type="protein sequence ID" value="KXB69046.1"/>
    <property type="molecule type" value="Genomic_DNA"/>
</dbReference>
<feature type="binding site" evidence="16">
    <location>
        <position position="189"/>
    </location>
    <ligand>
        <name>substrate</name>
    </ligand>
</feature>
<dbReference type="AlphaFoldDB" id="A0A134AMX4"/>
<evidence type="ECO:0000256" key="11">
    <source>
        <dbReference type="ARBA" id="ARBA00022840"/>
    </source>
</evidence>
<dbReference type="PATRIC" id="fig|157687.3.peg.587"/>
<evidence type="ECO:0000256" key="4">
    <source>
        <dbReference type="ARBA" id="ARBA00005225"/>
    </source>
</evidence>
<dbReference type="HAMAP" id="MF_01274">
    <property type="entry name" value="Pantothen_kinase_3"/>
    <property type="match status" value="1"/>
</dbReference>
<feature type="active site" description="Proton acceptor" evidence="16">
    <location>
        <position position="114"/>
    </location>
</feature>
<gene>
    <name evidence="16" type="primary">coaX</name>
    <name evidence="17" type="ORF">HMPREF3180_00588</name>
</gene>
<sequence>MILGFDIGNTHIVPIFYNEVGNILATFRIPTHLEFTEDTLFIMLNEFAKSKNLEISNMKNIIVSSVVPNINENFTRLGKKYFEIEPTFVTLDNVENKIKEIKILPNMERGLGADRIVDILAAKKLYPEKELLIIDFGTATTFDMIKDSTYMGGCIIPGIVLSINALFSNTAALPKIEFTEPETVLGINTVSQINAGIFYGNVGSIKELILQYKKFFPNAYVIATGGQGEKISEYIEQIDEYVPKLGEMGIFEFYRLNFLKENSDGI</sequence>
<comment type="caution">
    <text evidence="17">The sequence shown here is derived from an EMBL/GenBank/DDBJ whole genome shotgun (WGS) entry which is preliminary data.</text>
</comment>
<comment type="cofactor">
    <cofactor evidence="2">
        <name>K(+)</name>
        <dbReference type="ChEBI" id="CHEBI:29103"/>
    </cofactor>
</comment>
<dbReference type="RefSeq" id="WP_060917498.1">
    <property type="nucleotide sequence ID" value="NZ_KQ960028.1"/>
</dbReference>
<keyword evidence="12 16" id="KW-0630">Potassium</keyword>
<dbReference type="CDD" id="cd24015">
    <property type="entry name" value="ASKHA_NBD_PanK-III"/>
    <property type="match status" value="1"/>
</dbReference>
<keyword evidence="16" id="KW-0479">Metal-binding</keyword>